<dbReference type="SUPFAM" id="SSF54637">
    <property type="entry name" value="Thioesterase/thiol ester dehydrase-isomerase"/>
    <property type="match status" value="1"/>
</dbReference>
<proteinExistence type="inferred from homology"/>
<sequence>MAPLTRRLPQFPILRLSFGSFSSRFLKYIVFLLFLVNIRSWPLSWHFRIFQPIFALRLRLQLYRLSVLWKPKYVRDRAKARWLCALSPVGENPLNFTVAWRGWATPDDCDFNMHLSNSCYAKSFDWARLAYILKAFPAFFRTGGWMALGGTHYNFLREIRILSRYEVRVSIAAWDHKWIYIVARYVSKPKPKGKSQSRRDSHSQSDLEIRLPPTPPERDARARKVPIPLLHTPAKPDDKCDAYLPPSPVSPTYPLGASTLPADASCDDKPDSRVIAAALRTQARVHEEPDGATLHCVAVSALCFKIGRITVPPALVLACDGFCDSASKTYSHAQPPPFWPHVQRLRGSELDLGALRAFFTGGWREVPERERWWEQAFGGEFEERRQAGMEVVGALRKGMEGVQGL</sequence>
<dbReference type="PANTHER" id="PTHR12475:SF4">
    <property type="entry name" value="PROTEIN THEM6"/>
    <property type="match status" value="1"/>
</dbReference>
<dbReference type="EMBL" id="KZ110610">
    <property type="protein sequence ID" value="OSX56977.1"/>
    <property type="molecule type" value="Genomic_DNA"/>
</dbReference>
<dbReference type="InterPro" id="IPR051490">
    <property type="entry name" value="THEM6_lcsJ_thioesterase"/>
</dbReference>
<protein>
    <recommendedName>
        <fullName evidence="5">Thioesterase domain-containing protein</fullName>
    </recommendedName>
</protein>
<dbReference type="PANTHER" id="PTHR12475">
    <property type="match status" value="1"/>
</dbReference>
<evidence type="ECO:0008006" key="5">
    <source>
        <dbReference type="Google" id="ProtNLM"/>
    </source>
</evidence>
<dbReference type="RefSeq" id="XP_024333771.1">
    <property type="nucleotide sequence ID" value="XM_024487319.1"/>
</dbReference>
<dbReference type="Proteomes" id="UP000194127">
    <property type="component" value="Unassembled WGS sequence"/>
</dbReference>
<comment type="similarity">
    <text evidence="1">Belongs to the lcsJ thioesterase family.</text>
</comment>
<reference evidence="3 4" key="1">
    <citation type="submission" date="2017-04" db="EMBL/GenBank/DDBJ databases">
        <title>Genome Sequence of the Model Brown-Rot Fungus Postia placenta SB12.</title>
        <authorList>
            <consortium name="DOE Joint Genome Institute"/>
            <person name="Gaskell J."/>
            <person name="Kersten P."/>
            <person name="Larrondo L.F."/>
            <person name="Canessa P."/>
            <person name="Martinez D."/>
            <person name="Hibbett D."/>
            <person name="Schmoll M."/>
            <person name="Kubicek C.P."/>
            <person name="Martinez A.T."/>
            <person name="Yadav J."/>
            <person name="Master E."/>
            <person name="Magnuson J.K."/>
            <person name="James T."/>
            <person name="Yaver D."/>
            <person name="Berka R."/>
            <person name="Labutti K."/>
            <person name="Lipzen A."/>
            <person name="Aerts A."/>
            <person name="Barry K."/>
            <person name="Henrissat B."/>
            <person name="Blanchette R."/>
            <person name="Grigoriev I."/>
            <person name="Cullen D."/>
        </authorList>
    </citation>
    <scope>NUCLEOTIDE SEQUENCE [LARGE SCALE GENOMIC DNA]</scope>
    <source>
        <strain evidence="3 4">MAD-698-R-SB12</strain>
    </source>
</reference>
<dbReference type="OrthoDB" id="265761at2759"/>
<dbReference type="AlphaFoldDB" id="A0A1X6MKP0"/>
<dbReference type="GeneID" id="36332268"/>
<gene>
    <name evidence="3" type="ORF">POSPLADRAFT_1158422</name>
</gene>
<keyword evidence="4" id="KW-1185">Reference proteome</keyword>
<evidence type="ECO:0000313" key="3">
    <source>
        <dbReference type="EMBL" id="OSX56977.1"/>
    </source>
</evidence>
<feature type="compositionally biased region" description="Basic and acidic residues" evidence="2">
    <location>
        <begin position="197"/>
        <end position="209"/>
    </location>
</feature>
<dbReference type="Gene3D" id="3.10.129.10">
    <property type="entry name" value="Hotdog Thioesterase"/>
    <property type="match status" value="1"/>
</dbReference>
<dbReference type="CDD" id="cd00586">
    <property type="entry name" value="4HBT"/>
    <property type="match status" value="1"/>
</dbReference>
<name>A0A1X6MKP0_9APHY</name>
<dbReference type="Pfam" id="PF13279">
    <property type="entry name" value="4HBT_2"/>
    <property type="match status" value="1"/>
</dbReference>
<organism evidence="3 4">
    <name type="scientific">Postia placenta MAD-698-R-SB12</name>
    <dbReference type="NCBI Taxonomy" id="670580"/>
    <lineage>
        <taxon>Eukaryota</taxon>
        <taxon>Fungi</taxon>
        <taxon>Dikarya</taxon>
        <taxon>Basidiomycota</taxon>
        <taxon>Agaricomycotina</taxon>
        <taxon>Agaricomycetes</taxon>
        <taxon>Polyporales</taxon>
        <taxon>Adustoporiaceae</taxon>
        <taxon>Rhodonia</taxon>
    </lineage>
</organism>
<evidence type="ECO:0000313" key="4">
    <source>
        <dbReference type="Proteomes" id="UP000194127"/>
    </source>
</evidence>
<evidence type="ECO:0000256" key="1">
    <source>
        <dbReference type="ARBA" id="ARBA00038476"/>
    </source>
</evidence>
<evidence type="ECO:0000256" key="2">
    <source>
        <dbReference type="SAM" id="MobiDB-lite"/>
    </source>
</evidence>
<feature type="region of interest" description="Disordered" evidence="2">
    <location>
        <begin position="189"/>
        <end position="224"/>
    </location>
</feature>
<dbReference type="InterPro" id="IPR029069">
    <property type="entry name" value="HotDog_dom_sf"/>
</dbReference>
<accession>A0A1X6MKP0</accession>